<keyword evidence="4" id="KW-1185">Reference proteome</keyword>
<organism evidence="3 4">
    <name type="scientific">Eggerthia catenaformis OT 569 = DSM 20559</name>
    <dbReference type="NCBI Taxonomy" id="999415"/>
    <lineage>
        <taxon>Bacteria</taxon>
        <taxon>Bacillati</taxon>
        <taxon>Bacillota</taxon>
        <taxon>Erysipelotrichia</taxon>
        <taxon>Erysipelotrichales</taxon>
        <taxon>Coprobacillaceae</taxon>
        <taxon>Eggerthia</taxon>
    </lineage>
</organism>
<dbReference type="Gene3D" id="3.90.79.10">
    <property type="entry name" value="Nucleoside Triphosphate Pyrophosphohydrolase"/>
    <property type="match status" value="1"/>
</dbReference>
<comment type="similarity">
    <text evidence="1">Belongs to the Nudix hydrolase family.</text>
</comment>
<dbReference type="STRING" id="999415.HMPREF9943_00298"/>
<dbReference type="Proteomes" id="UP000011758">
    <property type="component" value="Unassembled WGS sequence"/>
</dbReference>
<dbReference type="EMBL" id="AGEJ01000005">
    <property type="protein sequence ID" value="EMD17511.1"/>
    <property type="molecule type" value="Genomic_DNA"/>
</dbReference>
<dbReference type="AlphaFoldDB" id="M2Q5Q7"/>
<protein>
    <recommendedName>
        <fullName evidence="2">Nudix hydrolase domain-containing protein</fullName>
    </recommendedName>
</protein>
<dbReference type="Pfam" id="PF00293">
    <property type="entry name" value="NUDIX"/>
    <property type="match status" value="1"/>
</dbReference>
<name>M2Q5Q7_9FIRM</name>
<dbReference type="InterPro" id="IPR000086">
    <property type="entry name" value="NUDIX_hydrolase_dom"/>
</dbReference>
<evidence type="ECO:0000313" key="4">
    <source>
        <dbReference type="Proteomes" id="UP000011758"/>
    </source>
</evidence>
<dbReference type="RefSeq" id="WP_004801390.1">
    <property type="nucleotide sequence ID" value="NZ_AUGJ01000009.1"/>
</dbReference>
<gene>
    <name evidence="3" type="ORF">HMPREF9943_00298</name>
</gene>
<dbReference type="PANTHER" id="PTHR43736:SF1">
    <property type="entry name" value="DIHYDRONEOPTERIN TRIPHOSPHATE DIPHOSPHATASE"/>
    <property type="match status" value="1"/>
</dbReference>
<comment type="caution">
    <text evidence="3">The sequence shown here is derived from an EMBL/GenBank/DDBJ whole genome shotgun (WGS) entry which is preliminary data.</text>
</comment>
<dbReference type="SUPFAM" id="SSF55811">
    <property type="entry name" value="Nudix"/>
    <property type="match status" value="1"/>
</dbReference>
<feature type="domain" description="Nudix hydrolase" evidence="2">
    <location>
        <begin position="40"/>
        <end position="178"/>
    </location>
</feature>
<dbReference type="eggNOG" id="COG1051">
    <property type="taxonomic scope" value="Bacteria"/>
</dbReference>
<reference evidence="3 4" key="1">
    <citation type="submission" date="2013-02" db="EMBL/GenBank/DDBJ databases">
        <title>The Genome Sequence of Lactobacillus catenaformis F0143.</title>
        <authorList>
            <consortium name="The Broad Institute Genome Sequencing Platform"/>
            <person name="Earl A."/>
            <person name="Ward D."/>
            <person name="Feldgarden M."/>
            <person name="Gevers D."/>
            <person name="Izard J."/>
            <person name="Blanton J.M."/>
            <person name="Mathney J."/>
            <person name="Dewhirst F.E."/>
            <person name="Young S.K."/>
            <person name="Zeng Q."/>
            <person name="Gargeya S."/>
            <person name="Fitzgerald M."/>
            <person name="Haas B."/>
            <person name="Abouelleil A."/>
            <person name="Alvarado L."/>
            <person name="Arachchi H.M."/>
            <person name="Berlin A."/>
            <person name="Chapman S.B."/>
            <person name="Gearin G."/>
            <person name="Goldberg J."/>
            <person name="Griggs A."/>
            <person name="Gujja S."/>
            <person name="Hansen M."/>
            <person name="Heiman D."/>
            <person name="Howarth C."/>
            <person name="Larimer J."/>
            <person name="Lui A."/>
            <person name="MacDonald P.J.P."/>
            <person name="McCowen C."/>
            <person name="Montmayeur A."/>
            <person name="Murphy C."/>
            <person name="Neiman D."/>
            <person name="Pearson M."/>
            <person name="Priest M."/>
            <person name="Roberts A."/>
            <person name="Saif S."/>
            <person name="Shea T."/>
            <person name="Sisk P."/>
            <person name="Stolte C."/>
            <person name="Sykes S."/>
            <person name="Wortman J."/>
            <person name="Nusbaum C."/>
            <person name="Birren B."/>
        </authorList>
    </citation>
    <scope>NUCLEOTIDE SEQUENCE [LARGE SCALE GENOMIC DNA]</scope>
    <source>
        <strain evidence="3 4">OT 569</strain>
    </source>
</reference>
<dbReference type="CDD" id="cd03674">
    <property type="entry name" value="NUDIX_Hydrolase"/>
    <property type="match status" value="1"/>
</dbReference>
<dbReference type="InterPro" id="IPR015797">
    <property type="entry name" value="NUDIX_hydrolase-like_dom_sf"/>
</dbReference>
<dbReference type="PROSITE" id="PS51462">
    <property type="entry name" value="NUDIX"/>
    <property type="match status" value="1"/>
</dbReference>
<accession>M2Q5Q7</accession>
<evidence type="ECO:0000259" key="2">
    <source>
        <dbReference type="PROSITE" id="PS51462"/>
    </source>
</evidence>
<proteinExistence type="inferred from homology"/>
<dbReference type="BioCyc" id="ECAT999415-HMP:GTTI-308-MONOMER"/>
<evidence type="ECO:0000256" key="1">
    <source>
        <dbReference type="ARBA" id="ARBA00005582"/>
    </source>
</evidence>
<dbReference type="PANTHER" id="PTHR43736">
    <property type="entry name" value="ADP-RIBOSE PYROPHOSPHATASE"/>
    <property type="match status" value="1"/>
</dbReference>
<dbReference type="OrthoDB" id="9787880at2"/>
<evidence type="ECO:0000313" key="3">
    <source>
        <dbReference type="EMBL" id="EMD17511.1"/>
    </source>
</evidence>
<sequence>MIIQDIEKFIPYNEQEEKDKEEILRRLKNNEKLLTRDNKSAHLTASAWILNQDHNKVLMAYHNLYDSWAWLGGHADGESDLLKVCIKEVKEESHIKDIKVLTRDIFSLEILTVDGHIKKGEYVSSHLHLNVTYLLEANDQQTLSIKEDENSNIGWFLLDDALKASSEPWFVDNIYSKLNEKVKLYDQKINR</sequence>
<dbReference type="PATRIC" id="fig|999415.3.peg.298"/>